<gene>
    <name evidence="1" type="ORF">RSSM_05578</name>
</gene>
<organism evidence="1 2">
    <name type="scientific">Rhodopirellula sallentina SM41</name>
    <dbReference type="NCBI Taxonomy" id="1263870"/>
    <lineage>
        <taxon>Bacteria</taxon>
        <taxon>Pseudomonadati</taxon>
        <taxon>Planctomycetota</taxon>
        <taxon>Planctomycetia</taxon>
        <taxon>Pirellulales</taxon>
        <taxon>Pirellulaceae</taxon>
        <taxon>Rhodopirellula</taxon>
    </lineage>
</organism>
<sequence>MERLADLESMCSWKGSGAEVERMDRGRCGGGVVREIQRVRFL</sequence>
<reference evidence="1 2" key="1">
    <citation type="journal article" date="2013" name="Mar. Genomics">
        <title>Expression of sulfatases in Rhodopirellula baltica and the diversity of sulfatases in the genus Rhodopirellula.</title>
        <authorList>
            <person name="Wegner C.E."/>
            <person name="Richter-Heitmann T."/>
            <person name="Klindworth A."/>
            <person name="Klockow C."/>
            <person name="Richter M."/>
            <person name="Achstetter T."/>
            <person name="Glockner F.O."/>
            <person name="Harder J."/>
        </authorList>
    </citation>
    <scope>NUCLEOTIDE SEQUENCE [LARGE SCALE GENOMIC DNA]</scope>
    <source>
        <strain evidence="1 2">SM41</strain>
    </source>
</reference>
<evidence type="ECO:0000313" key="2">
    <source>
        <dbReference type="Proteomes" id="UP000011885"/>
    </source>
</evidence>
<proteinExistence type="predicted"/>
<dbReference type="EMBL" id="ANOH01000393">
    <property type="protein sequence ID" value="EMI52993.1"/>
    <property type="molecule type" value="Genomic_DNA"/>
</dbReference>
<dbReference type="Proteomes" id="UP000011885">
    <property type="component" value="Unassembled WGS sequence"/>
</dbReference>
<evidence type="ECO:0000313" key="1">
    <source>
        <dbReference type="EMBL" id="EMI52993.1"/>
    </source>
</evidence>
<name>M5UAF0_9BACT</name>
<dbReference type="AlphaFoldDB" id="M5UAF0"/>
<comment type="caution">
    <text evidence="1">The sequence shown here is derived from an EMBL/GenBank/DDBJ whole genome shotgun (WGS) entry which is preliminary data.</text>
</comment>
<accession>M5UAF0</accession>
<keyword evidence="2" id="KW-1185">Reference proteome</keyword>
<protein>
    <submittedName>
        <fullName evidence="1">Uncharacterized protein</fullName>
    </submittedName>
</protein>